<dbReference type="InterPro" id="IPR042099">
    <property type="entry name" value="ANL_N_sf"/>
</dbReference>
<feature type="domain" description="AMP-binding enzyme C-terminal" evidence="2">
    <location>
        <begin position="384"/>
        <end position="447"/>
    </location>
</feature>
<feature type="domain" description="AMP-dependent synthetase/ligase" evidence="1">
    <location>
        <begin position="10"/>
        <end position="109"/>
    </location>
</feature>
<dbReference type="AlphaFoldDB" id="A0A1G9SJC0"/>
<dbReference type="PANTHER" id="PTHR45527">
    <property type="entry name" value="NONRIBOSOMAL PEPTIDE SYNTHETASE"/>
    <property type="match status" value="1"/>
</dbReference>
<proteinExistence type="predicted"/>
<dbReference type="GO" id="GO:0031177">
    <property type="term" value="F:phosphopantetheine binding"/>
    <property type="evidence" value="ECO:0007669"/>
    <property type="project" value="TreeGrafter"/>
</dbReference>
<reference evidence="4" key="1">
    <citation type="submission" date="2016-10" db="EMBL/GenBank/DDBJ databases">
        <authorList>
            <person name="Varghese N."/>
            <person name="Submissions S."/>
        </authorList>
    </citation>
    <scope>NUCLEOTIDE SEQUENCE [LARGE SCALE GENOMIC DNA]</scope>
    <source>
        <strain evidence="4">DSM 44796</strain>
    </source>
</reference>
<gene>
    <name evidence="3" type="ORF">SAMN04488074_12083</name>
</gene>
<dbReference type="EMBL" id="FNET01000020">
    <property type="protein sequence ID" value="SDM35586.1"/>
    <property type="molecule type" value="Genomic_DNA"/>
</dbReference>
<dbReference type="InterPro" id="IPR000873">
    <property type="entry name" value="AMP-dep_synth/lig_dom"/>
</dbReference>
<dbReference type="SUPFAM" id="SSF56801">
    <property type="entry name" value="Acetyl-CoA synthetase-like"/>
    <property type="match status" value="1"/>
</dbReference>
<dbReference type="PANTHER" id="PTHR45527:SF14">
    <property type="entry name" value="PLIPASTATIN SYNTHASE SUBUNIT B"/>
    <property type="match status" value="1"/>
</dbReference>
<sequence>MDATLSRALHAQAVVTPDVTAVVFEGERLTYSQLDARANGVARQLIRLGVEPGDLVGLCLPRGLDLVVALVGVLKAGAAYLPLDPAYPGERVAFMVSDAGPRVVLDAVVCASAEHVDLSEAQGVAYVIYTSGSTGRPKGVAVTHGNAMALMGAALPLFGFTSVDVWTLFHSTAFDFSVWEIWGALLTGGRVVVVPKEVAWSPESFVDLLRREQVTVLSQTPSSFYQVMNADGGGLAVRTVVFGGEALDVARLGPWRERYPQSDLVNMYGITETTVHVTFLRLGDEEGSPIGEALPGLELHLLDEQLVPVAGGVTGELYVGGTQLALGYLGRAGLTSARFVAAPDGQRWYRTGDLAVRVGGRLQFAGRADDQVKIRGFRVELGEVTAALLECSGVADGVVVVRDGQLVAYAAGTPENVRERLAAVLPAHMVPVKVVVLDRLPLTANGKLDRAALPAPEASVADRRKELLRRRLAEARG</sequence>
<dbReference type="InterPro" id="IPR025110">
    <property type="entry name" value="AMP-bd_C"/>
</dbReference>
<name>A0A1G9SJC0_9PSEU</name>
<dbReference type="Pfam" id="PF00501">
    <property type="entry name" value="AMP-binding"/>
    <property type="match status" value="2"/>
</dbReference>
<protein>
    <submittedName>
        <fullName evidence="3">Amino acid adenylation domain-containing protein</fullName>
    </submittedName>
</protein>
<dbReference type="Pfam" id="PF13193">
    <property type="entry name" value="AMP-binding_C"/>
    <property type="match status" value="1"/>
</dbReference>
<dbReference type="InterPro" id="IPR020845">
    <property type="entry name" value="AMP-binding_CS"/>
</dbReference>
<feature type="domain" description="AMP-dependent synthetase/ligase" evidence="1">
    <location>
        <begin position="120"/>
        <end position="329"/>
    </location>
</feature>
<evidence type="ECO:0000259" key="2">
    <source>
        <dbReference type="Pfam" id="PF13193"/>
    </source>
</evidence>
<dbReference type="InterPro" id="IPR045851">
    <property type="entry name" value="AMP-bd_C_sf"/>
</dbReference>
<dbReference type="Gene3D" id="3.40.50.12780">
    <property type="entry name" value="N-terminal domain of ligase-like"/>
    <property type="match status" value="1"/>
</dbReference>
<dbReference type="CDD" id="cd17643">
    <property type="entry name" value="A_NRPS_Cytc1-like"/>
    <property type="match status" value="1"/>
</dbReference>
<dbReference type="Proteomes" id="UP000199682">
    <property type="component" value="Unassembled WGS sequence"/>
</dbReference>
<organism evidence="3 4">
    <name type="scientific">Lentzea albidocapillata subsp. violacea</name>
    <dbReference type="NCBI Taxonomy" id="128104"/>
    <lineage>
        <taxon>Bacteria</taxon>
        <taxon>Bacillati</taxon>
        <taxon>Actinomycetota</taxon>
        <taxon>Actinomycetes</taxon>
        <taxon>Pseudonocardiales</taxon>
        <taxon>Pseudonocardiaceae</taxon>
        <taxon>Lentzea</taxon>
    </lineage>
</organism>
<evidence type="ECO:0000313" key="3">
    <source>
        <dbReference type="EMBL" id="SDM35586.1"/>
    </source>
</evidence>
<dbReference type="GO" id="GO:0005829">
    <property type="term" value="C:cytosol"/>
    <property type="evidence" value="ECO:0007669"/>
    <property type="project" value="TreeGrafter"/>
</dbReference>
<accession>A0A1G9SJC0</accession>
<dbReference type="Gene3D" id="3.30.300.30">
    <property type="match status" value="1"/>
</dbReference>
<dbReference type="PROSITE" id="PS00455">
    <property type="entry name" value="AMP_BINDING"/>
    <property type="match status" value="1"/>
</dbReference>
<dbReference type="GO" id="GO:0044550">
    <property type="term" value="P:secondary metabolite biosynthetic process"/>
    <property type="evidence" value="ECO:0007669"/>
    <property type="project" value="TreeGrafter"/>
</dbReference>
<dbReference type="GO" id="GO:0043041">
    <property type="term" value="P:amino acid activation for nonribosomal peptide biosynthetic process"/>
    <property type="evidence" value="ECO:0007669"/>
    <property type="project" value="TreeGrafter"/>
</dbReference>
<evidence type="ECO:0000313" key="4">
    <source>
        <dbReference type="Proteomes" id="UP000199682"/>
    </source>
</evidence>
<evidence type="ECO:0000259" key="1">
    <source>
        <dbReference type="Pfam" id="PF00501"/>
    </source>
</evidence>